<evidence type="ECO:0000259" key="8">
    <source>
        <dbReference type="Pfam" id="PF20073"/>
    </source>
</evidence>
<dbReference type="EMBL" id="CP039351">
    <property type="protein sequence ID" value="QCE01115.1"/>
    <property type="molecule type" value="Genomic_DNA"/>
</dbReference>
<gene>
    <name evidence="9" type="ORF">DEO72_LG7g2408</name>
</gene>
<evidence type="ECO:0000256" key="1">
    <source>
        <dbReference type="ARBA" id="ARBA00022741"/>
    </source>
</evidence>
<reference evidence="9 10" key="1">
    <citation type="submission" date="2019-04" db="EMBL/GenBank/DDBJ databases">
        <title>An improved genome assembly and genetic linkage map for asparagus bean, Vigna unguiculata ssp. sesquipedialis.</title>
        <authorList>
            <person name="Xia Q."/>
            <person name="Zhang R."/>
            <person name="Dong Y."/>
        </authorList>
    </citation>
    <scope>NUCLEOTIDE SEQUENCE [LARGE SCALE GENOMIC DNA]</scope>
    <source>
        <tissue evidence="9">Leaf</tissue>
    </source>
</reference>
<feature type="domain" description="DNA2/NAM7 helicase-like C-terminal" evidence="7">
    <location>
        <begin position="646"/>
        <end position="841"/>
    </location>
</feature>
<organism evidence="9 10">
    <name type="scientific">Vigna unguiculata</name>
    <name type="common">Cowpea</name>
    <dbReference type="NCBI Taxonomy" id="3917"/>
    <lineage>
        <taxon>Eukaryota</taxon>
        <taxon>Viridiplantae</taxon>
        <taxon>Streptophyta</taxon>
        <taxon>Embryophyta</taxon>
        <taxon>Tracheophyta</taxon>
        <taxon>Spermatophyta</taxon>
        <taxon>Magnoliopsida</taxon>
        <taxon>eudicotyledons</taxon>
        <taxon>Gunneridae</taxon>
        <taxon>Pentapetalae</taxon>
        <taxon>rosids</taxon>
        <taxon>fabids</taxon>
        <taxon>Fabales</taxon>
        <taxon>Fabaceae</taxon>
        <taxon>Papilionoideae</taxon>
        <taxon>50 kb inversion clade</taxon>
        <taxon>NPAAA clade</taxon>
        <taxon>indigoferoid/millettioid clade</taxon>
        <taxon>Phaseoleae</taxon>
        <taxon>Vigna</taxon>
    </lineage>
</organism>
<evidence type="ECO:0000313" key="9">
    <source>
        <dbReference type="EMBL" id="QCE01115.1"/>
    </source>
</evidence>
<dbReference type="InterPro" id="IPR041679">
    <property type="entry name" value="DNA2/NAM7-like_C"/>
</dbReference>
<dbReference type="Proteomes" id="UP000501690">
    <property type="component" value="Linkage Group LG7"/>
</dbReference>
<evidence type="ECO:0000259" key="6">
    <source>
        <dbReference type="Pfam" id="PF13086"/>
    </source>
</evidence>
<evidence type="ECO:0000313" key="10">
    <source>
        <dbReference type="Proteomes" id="UP000501690"/>
    </source>
</evidence>
<dbReference type="AlphaFoldDB" id="A0A4D6MMW0"/>
<dbReference type="PANTHER" id="PTHR10887:SF522">
    <property type="entry name" value="P-LOOP CONTAINING NUCLEOSIDE TRIPHOSPHATE HYDROLASES SUPERFAMILY PROTEIN"/>
    <property type="match status" value="1"/>
</dbReference>
<feature type="region of interest" description="Disordered" evidence="5">
    <location>
        <begin position="960"/>
        <end position="996"/>
    </location>
</feature>
<evidence type="ECO:0000256" key="5">
    <source>
        <dbReference type="SAM" id="MobiDB-lite"/>
    </source>
</evidence>
<dbReference type="InterPro" id="IPR047187">
    <property type="entry name" value="SF1_C_Upf1"/>
</dbReference>
<accession>A0A4D6MMW0</accession>
<keyword evidence="2" id="KW-0378">Hydrolase</keyword>
<keyword evidence="10" id="KW-1185">Reference proteome</keyword>
<dbReference type="PANTHER" id="PTHR10887">
    <property type="entry name" value="DNA2/NAM7 HELICASE FAMILY"/>
    <property type="match status" value="1"/>
</dbReference>
<dbReference type="InterPro" id="IPR027417">
    <property type="entry name" value="P-loop_NTPase"/>
</dbReference>
<dbReference type="CDD" id="cd18808">
    <property type="entry name" value="SF1_C_Upf1"/>
    <property type="match status" value="1"/>
</dbReference>
<evidence type="ECO:0000256" key="2">
    <source>
        <dbReference type="ARBA" id="ARBA00022801"/>
    </source>
</evidence>
<dbReference type="InterPro" id="IPR045055">
    <property type="entry name" value="DNA2/NAM7-like"/>
</dbReference>
<dbReference type="GO" id="GO:0016787">
    <property type="term" value="F:hydrolase activity"/>
    <property type="evidence" value="ECO:0007669"/>
    <property type="project" value="UniProtKB-KW"/>
</dbReference>
<evidence type="ECO:0000256" key="4">
    <source>
        <dbReference type="ARBA" id="ARBA00022840"/>
    </source>
</evidence>
<dbReference type="GO" id="GO:0005694">
    <property type="term" value="C:chromosome"/>
    <property type="evidence" value="ECO:0007669"/>
    <property type="project" value="UniProtKB-ARBA"/>
</dbReference>
<name>A0A4D6MMW0_VIGUN</name>
<dbReference type="FunFam" id="3.40.50.300:FF:000326">
    <property type="entry name" value="P-loop containing nucleoside triphosphate hydrolase"/>
    <property type="match status" value="1"/>
</dbReference>
<feature type="domain" description="DUF6469" evidence="8">
    <location>
        <begin position="71"/>
        <end position="196"/>
    </location>
</feature>
<dbReference type="Pfam" id="PF20073">
    <property type="entry name" value="DUF6469"/>
    <property type="match status" value="1"/>
</dbReference>
<keyword evidence="3" id="KW-0347">Helicase</keyword>
<keyword evidence="4" id="KW-0067">ATP-binding</keyword>
<dbReference type="InterPro" id="IPR041677">
    <property type="entry name" value="DNA2/NAM7_AAA_11"/>
</dbReference>
<dbReference type="Gene3D" id="3.40.50.300">
    <property type="entry name" value="P-loop containing nucleotide triphosphate hydrolases"/>
    <property type="match status" value="2"/>
</dbReference>
<dbReference type="SUPFAM" id="SSF52540">
    <property type="entry name" value="P-loop containing nucleoside triphosphate hydrolases"/>
    <property type="match status" value="1"/>
</dbReference>
<proteinExistence type="predicted"/>
<evidence type="ECO:0000259" key="7">
    <source>
        <dbReference type="Pfam" id="PF13087"/>
    </source>
</evidence>
<feature type="domain" description="DNA2/NAM7 helicase helicase" evidence="6">
    <location>
        <begin position="247"/>
        <end position="638"/>
    </location>
</feature>
<dbReference type="Pfam" id="PF13086">
    <property type="entry name" value="AAA_11"/>
    <property type="match status" value="1"/>
</dbReference>
<evidence type="ECO:0000256" key="3">
    <source>
        <dbReference type="ARBA" id="ARBA00022806"/>
    </source>
</evidence>
<keyword evidence="1" id="KW-0547">Nucleotide-binding</keyword>
<sequence length="996" mass="112718">MENLGHGSLVDTVFSWTLNDVFNEKLFKHEVRKIPKTFHSIKDYMKSFIPALIEETHSDLSSSLMSVSQAPFSEISTLQRSNDFQLPYGLFYEITVKSITDEVKGARKYKPESGDIIAFTNVKPRRIDDLKMTKEYCHIAYVLKSPDVFSDEITILTSKFMENDIEIDVRSNKSQKLYAVYLMNMTTNIRISKALTSRLEGADTNILKKVLGVVSTNGENCHICLSGENSSHGRAYTVAQTIISAHNLNESQKDAVLSSVTMKKCKHNDDIKLIWGPPGTGKTKTVASLLLSLFKLKTKTLACAPTNTAVLEVAVRLHGLVKDSADTPECETHGFGDIVLFGNSSRMKIESYKGLETVFLDNRVDDLLRCFSPDIGWKYYMESTIKFLKEPEEAYVSYKNRVDVENVMSLEEFAKGRVKNADIAYGSYKKRVRKNRDPMTFEQFLVKKYAHIVDLYQAYKDDKKLSSGMTMEQFIKQRLSYFGEKLKKLMRTLYTHLPTSFIPLNVLKSMLRAMNLLKSLEVSILQNISKHTNSDNEDRDECLELLNILSQSISLPNDLRSKYAISQFCLNNACLVFCTASSSFKLYKKEMTPFRYVVIDEAAQLKECESTIPLQLPGLRRGILIGDERQLPAMVKSKIADRAEFGRSLFERMVLLGYKRHMLNVQYRMRPSISMFPNKEFYNQQLSDAPLVRGTSYDKSFLHGKMYASYSFINISKGKEQSNHDHSLMNKIEVAAISEIIGNLKKDILKTRKKVSVGIISPYKAQVYEIQQKIKQYISVSDSLFSVSVRSVDGFQGGEEDIIILSTVRSNGSGKVGFLSNRQRANVALTRAKYCLWIVGNGATLMNSNSVWRNVVHDAKKRDCFHNADEDKKLGQAIEDAILELELLDESESLFKRLSLAEKSVTAPKLSRSYKSRRRRRVPNLSPEALLGFTQSQSSENSGNSFRFLLERSPRRAAVFLSDEQSRPGGAVSPKREFANPSRGIVAVSPKQKSAA</sequence>
<dbReference type="GO" id="GO:0004386">
    <property type="term" value="F:helicase activity"/>
    <property type="evidence" value="ECO:0007669"/>
    <property type="project" value="UniProtKB-KW"/>
</dbReference>
<dbReference type="InterPro" id="IPR045529">
    <property type="entry name" value="DUF6469"/>
</dbReference>
<dbReference type="GO" id="GO:0005524">
    <property type="term" value="F:ATP binding"/>
    <property type="evidence" value="ECO:0007669"/>
    <property type="project" value="UniProtKB-KW"/>
</dbReference>
<protein>
    <submittedName>
        <fullName evidence="9">Regulator of nonsense transcripts 1</fullName>
    </submittedName>
</protein>
<dbReference type="Pfam" id="PF13087">
    <property type="entry name" value="AAA_12"/>
    <property type="match status" value="1"/>
</dbReference>